<sequence>LNVSVSPRLLFHLGRSSQPARTSSYAAILGCKDDHDDAEETPEGPEAGHSGVRTCNPIPVPLHASPGKNRGESSSWLNAYHDPLASLYTFSNCITMADIHGDGENRLIVADLGTGTYRMKLKVYKGTALTADLTLLDLPTAIVAFHMNTSEPKLPGLFACQPCTSDASFMWLNGAQQLLFPSAIAVASGSYIYIYKNLKPYFKFTLPSLDVNSTEQDLWEQVKEGKMTAMTLREMLEGLKQDIGELGLTTRSQRLLMLDPGDMAEFVQLHEKQPLKRTTVVTCMETLKKSHPDPGSVSCLVLGTESSHVYILDPDAFTILACVAVGDIPVHLAVSGLYDVDFRVLVSTRGGGIYDVRRGSEEGRQVLFLPALPVSMHLFGKTIAVAGSDGMLRSYTTQGRLEWDAAVGGTVLCSELLEVSHLGLTLWAVGLASGAVKVFREKEMVDSFRCPDGVAAMRFGRFGREDNTLVVVFQQDLYRLRLKAARTYVASLDSAATPISIDANLPLKLTTQVLGLGPTFLLRVELTNTSGVQPLTDLVVTFIYDDKLYKLHNTCIQVWGSLSLSLSNGLAGFNCECCTIIYGTKRIHYPKSKNRQNITVLSTSLQIPILIPGVSVHPESLVDFISELGIADDIQVLVLHKQQPAPCLSVLVAVGDIPVHLAVSGLYDVDFRVLVSTRGGGIYDVRRGSEEGRQVLFLPALPVSMHLFGKTIAVAGSDGMLRSYTTQGRLEWDAAVGGTVLCSELLEVSHLGLTLWAVGLASGAVKVFREKEMVDSFRCPDGVAAMRFGRFGREDNTLVVVLSNGGLMVKILRRTANFRQKEGLDSSDDEQNLRMNIPKKTKVFVDQTMRERENFVAMHQVFQQDLYRLRLKAARTYVASLDSAATPISIDANLPLKLTTQVLGLGPTFLLRVELTNTSGVQPLTDLVVTFIYDDKLYKLHNTCIQIPILIPGVSVHPESLVDFISELGIADDIQVLVLHKQQPAPCLSVLVKMPISEIAAV</sequence>
<evidence type="ECO:0000259" key="2">
    <source>
        <dbReference type="Pfam" id="PF14779"/>
    </source>
</evidence>
<dbReference type="EMBL" id="LR900245">
    <property type="protein sequence ID" value="CAD7244857.1"/>
    <property type="molecule type" value="Genomic_DNA"/>
</dbReference>
<reference evidence="4" key="1">
    <citation type="submission" date="2020-11" db="EMBL/GenBank/DDBJ databases">
        <authorList>
            <person name="Tran Van P."/>
        </authorList>
    </citation>
    <scope>NUCLEOTIDE SEQUENCE</scope>
</reference>
<feature type="domain" description="Bardet-Biedl syndrome 1 protein GAE" evidence="3">
    <location>
        <begin position="896"/>
        <end position="998"/>
    </location>
</feature>
<feature type="domain" description="Bardet-Biedl syndrome 1 N-terminal" evidence="2">
    <location>
        <begin position="76"/>
        <end position="157"/>
    </location>
</feature>
<dbReference type="Pfam" id="PF14779">
    <property type="entry name" value="BBS1"/>
    <property type="match status" value="2"/>
</dbReference>
<dbReference type="GO" id="GO:0005815">
    <property type="term" value="C:microtubule organizing center"/>
    <property type="evidence" value="ECO:0007669"/>
    <property type="project" value="TreeGrafter"/>
</dbReference>
<dbReference type="EMBL" id="CAJPEV010000728">
    <property type="protein sequence ID" value="CAG0887953.1"/>
    <property type="molecule type" value="Genomic_DNA"/>
</dbReference>
<evidence type="ECO:0000313" key="5">
    <source>
        <dbReference type="Proteomes" id="UP000677054"/>
    </source>
</evidence>
<dbReference type="GO" id="GO:0005113">
    <property type="term" value="F:patched binding"/>
    <property type="evidence" value="ECO:0007669"/>
    <property type="project" value="TreeGrafter"/>
</dbReference>
<keyword evidence="5" id="KW-1185">Reference proteome</keyword>
<evidence type="ECO:0008006" key="6">
    <source>
        <dbReference type="Google" id="ProtNLM"/>
    </source>
</evidence>
<gene>
    <name evidence="4" type="ORF">DSTB1V02_LOCUS4743</name>
</gene>
<dbReference type="GO" id="GO:0005930">
    <property type="term" value="C:axoneme"/>
    <property type="evidence" value="ECO:0007669"/>
    <property type="project" value="TreeGrafter"/>
</dbReference>
<dbReference type="PANTHER" id="PTHR20870">
    <property type="entry name" value="BARDET-BIEDL SYNDROME 1 PROTEIN"/>
    <property type="match status" value="1"/>
</dbReference>
<protein>
    <recommendedName>
        <fullName evidence="6">Bardet-Biedl syndrome 1</fullName>
    </recommendedName>
</protein>
<dbReference type="InterPro" id="IPR032728">
    <property type="entry name" value="BBS1_N"/>
</dbReference>
<dbReference type="AlphaFoldDB" id="A0A7R8X8D5"/>
<dbReference type="GO" id="GO:0005119">
    <property type="term" value="F:smoothened binding"/>
    <property type="evidence" value="ECO:0007669"/>
    <property type="project" value="TreeGrafter"/>
</dbReference>
<feature type="domain" description="Bardet-Biedl syndrome 1 protein GAE" evidence="3">
    <location>
        <begin position="507"/>
        <end position="558"/>
    </location>
</feature>
<dbReference type="Pfam" id="PF23304">
    <property type="entry name" value="GAE_BBS1"/>
    <property type="match status" value="2"/>
</dbReference>
<organism evidence="4">
    <name type="scientific">Darwinula stevensoni</name>
    <dbReference type="NCBI Taxonomy" id="69355"/>
    <lineage>
        <taxon>Eukaryota</taxon>
        <taxon>Metazoa</taxon>
        <taxon>Ecdysozoa</taxon>
        <taxon>Arthropoda</taxon>
        <taxon>Crustacea</taxon>
        <taxon>Oligostraca</taxon>
        <taxon>Ostracoda</taxon>
        <taxon>Podocopa</taxon>
        <taxon>Podocopida</taxon>
        <taxon>Darwinulocopina</taxon>
        <taxon>Darwinuloidea</taxon>
        <taxon>Darwinulidae</taxon>
        <taxon>Darwinula</taxon>
    </lineage>
</organism>
<dbReference type="OrthoDB" id="10259809at2759"/>
<dbReference type="GO" id="GO:0034464">
    <property type="term" value="C:BBSome"/>
    <property type="evidence" value="ECO:0007669"/>
    <property type="project" value="InterPro"/>
</dbReference>
<dbReference type="InterPro" id="IPR011047">
    <property type="entry name" value="Quinoprotein_ADH-like_sf"/>
</dbReference>
<evidence type="ECO:0000256" key="1">
    <source>
        <dbReference type="SAM" id="MobiDB-lite"/>
    </source>
</evidence>
<dbReference type="GO" id="GO:1905515">
    <property type="term" value="P:non-motile cilium assembly"/>
    <property type="evidence" value="ECO:0007669"/>
    <property type="project" value="InterPro"/>
</dbReference>
<feature type="region of interest" description="Disordered" evidence="1">
    <location>
        <begin position="34"/>
        <end position="54"/>
    </location>
</feature>
<dbReference type="Proteomes" id="UP000677054">
    <property type="component" value="Unassembled WGS sequence"/>
</dbReference>
<feature type="non-terminal residue" evidence="4">
    <location>
        <position position="1"/>
    </location>
</feature>
<evidence type="ECO:0000313" key="4">
    <source>
        <dbReference type="EMBL" id="CAD7244857.1"/>
    </source>
</evidence>
<name>A0A7R8X8D5_9CRUS</name>
<dbReference type="InterPro" id="IPR028784">
    <property type="entry name" value="BBS1"/>
</dbReference>
<accession>A0A7R8X8D5</accession>
<dbReference type="PANTHER" id="PTHR20870:SF0">
    <property type="entry name" value="BARDET-BIEDL SYNDROME 1 PROTEIN"/>
    <property type="match status" value="1"/>
</dbReference>
<feature type="domain" description="Bardet-Biedl syndrome 1 N-terminal" evidence="2">
    <location>
        <begin position="182"/>
        <end position="357"/>
    </location>
</feature>
<evidence type="ECO:0000259" key="3">
    <source>
        <dbReference type="Pfam" id="PF23304"/>
    </source>
</evidence>
<dbReference type="GO" id="GO:0061512">
    <property type="term" value="P:protein localization to cilium"/>
    <property type="evidence" value="ECO:0007669"/>
    <property type="project" value="TreeGrafter"/>
</dbReference>
<dbReference type="InterPro" id="IPR056419">
    <property type="entry name" value="GAE_BBS1"/>
</dbReference>
<proteinExistence type="predicted"/>
<dbReference type="SUPFAM" id="SSF50998">
    <property type="entry name" value="Quinoprotein alcohol dehydrogenase-like"/>
    <property type="match status" value="1"/>
</dbReference>